<feature type="domain" description="Resolvase/invertase-type recombinase catalytic" evidence="7">
    <location>
        <begin position="3"/>
        <end position="136"/>
    </location>
</feature>
<evidence type="ECO:0000256" key="5">
    <source>
        <dbReference type="PIRSR" id="PIRSR606118-50"/>
    </source>
</evidence>
<gene>
    <name evidence="8" type="ORF">FK531_05520</name>
</gene>
<dbReference type="Gene3D" id="3.40.50.1390">
    <property type="entry name" value="Resolvase, N-terminal catalytic domain"/>
    <property type="match status" value="1"/>
</dbReference>
<keyword evidence="3" id="KW-0238">DNA-binding</keyword>
<dbReference type="Proteomes" id="UP000316256">
    <property type="component" value="Unassembled WGS sequence"/>
</dbReference>
<keyword evidence="2" id="KW-0229">DNA integration</keyword>
<dbReference type="PROSITE" id="PS51736">
    <property type="entry name" value="RECOMBINASES_3"/>
    <property type="match status" value="1"/>
</dbReference>
<dbReference type="GO" id="GO:0015074">
    <property type="term" value="P:DNA integration"/>
    <property type="evidence" value="ECO:0007669"/>
    <property type="project" value="UniProtKB-KW"/>
</dbReference>
<dbReference type="InterPro" id="IPR006118">
    <property type="entry name" value="Recombinase_CS"/>
</dbReference>
<evidence type="ECO:0000256" key="6">
    <source>
        <dbReference type="PROSITE-ProRule" id="PRU10137"/>
    </source>
</evidence>
<dbReference type="SMART" id="SM00857">
    <property type="entry name" value="Resolvase"/>
    <property type="match status" value="1"/>
</dbReference>
<dbReference type="PANTHER" id="PTHR30461:SF2">
    <property type="entry name" value="SERINE RECOMBINASE PINE-RELATED"/>
    <property type="match status" value="1"/>
</dbReference>
<evidence type="ECO:0000256" key="1">
    <source>
        <dbReference type="ARBA" id="ARBA00009913"/>
    </source>
</evidence>
<dbReference type="CDD" id="cd03768">
    <property type="entry name" value="SR_ResInv"/>
    <property type="match status" value="1"/>
</dbReference>
<evidence type="ECO:0000256" key="2">
    <source>
        <dbReference type="ARBA" id="ARBA00022908"/>
    </source>
</evidence>
<accession>A0A541BP76</accession>
<feature type="active site" description="O-(5'-phospho-DNA)-serine intermediate" evidence="5 6">
    <location>
        <position position="11"/>
    </location>
</feature>
<dbReference type="EMBL" id="VIGH01000002">
    <property type="protein sequence ID" value="TQF74112.1"/>
    <property type="molecule type" value="Genomic_DNA"/>
</dbReference>
<dbReference type="FunFam" id="3.40.50.1390:FF:000001">
    <property type="entry name" value="DNA recombinase"/>
    <property type="match status" value="1"/>
</dbReference>
<keyword evidence="4" id="KW-0233">DNA recombination</keyword>
<sequence>MSAILGYIRVSTADQSLDLQMDALEAIGCLRIWEETASGSRRDRPELEKVLDALRPGDSLAVWRLDRLGRSLPHLIETVQRIEDAGAALRSVTDGIDTSTPNGRFTFHLFGALAQFERELVRERTMAGLEAARARGRVGGQPTKITPEKARAIKQMLEAGTPKAEIAKVLGFSRATLYRYINDHAAEHIRGKLVLDPIGSAGVEVL</sequence>
<dbReference type="InterPro" id="IPR006120">
    <property type="entry name" value="Resolvase_HTH_dom"/>
</dbReference>
<evidence type="ECO:0000259" key="7">
    <source>
        <dbReference type="PROSITE" id="PS51736"/>
    </source>
</evidence>
<protein>
    <submittedName>
        <fullName evidence="8">Recombinase family protein</fullName>
    </submittedName>
</protein>
<dbReference type="InterPro" id="IPR009057">
    <property type="entry name" value="Homeodomain-like_sf"/>
</dbReference>
<organism evidence="8 9">
    <name type="scientific">Rhodococcus spelaei</name>
    <dbReference type="NCBI Taxonomy" id="2546320"/>
    <lineage>
        <taxon>Bacteria</taxon>
        <taxon>Bacillati</taxon>
        <taxon>Actinomycetota</taxon>
        <taxon>Actinomycetes</taxon>
        <taxon>Mycobacteriales</taxon>
        <taxon>Nocardiaceae</taxon>
        <taxon>Rhodococcus</taxon>
    </lineage>
</organism>
<evidence type="ECO:0000256" key="4">
    <source>
        <dbReference type="ARBA" id="ARBA00023172"/>
    </source>
</evidence>
<evidence type="ECO:0000313" key="8">
    <source>
        <dbReference type="EMBL" id="TQF74112.1"/>
    </source>
</evidence>
<name>A0A541BP76_9NOCA</name>
<dbReference type="InterPro" id="IPR050639">
    <property type="entry name" value="SSR_resolvase"/>
</dbReference>
<reference evidence="8 9" key="1">
    <citation type="submission" date="2019-06" db="EMBL/GenBank/DDBJ databases">
        <title>Rhodococcus spaelei sp. nov., isolated from a cave.</title>
        <authorList>
            <person name="Lee S.D."/>
        </authorList>
    </citation>
    <scope>NUCLEOTIDE SEQUENCE [LARGE SCALE GENOMIC DNA]</scope>
    <source>
        <strain evidence="8 9">C9-5</strain>
    </source>
</reference>
<dbReference type="InterPro" id="IPR006119">
    <property type="entry name" value="Resolv_N"/>
</dbReference>
<proteinExistence type="inferred from homology"/>
<comment type="caution">
    <text evidence="8">The sequence shown here is derived from an EMBL/GenBank/DDBJ whole genome shotgun (WGS) entry which is preliminary data.</text>
</comment>
<dbReference type="OrthoDB" id="3405463at2"/>
<dbReference type="PANTHER" id="PTHR30461">
    <property type="entry name" value="DNA-INVERTASE FROM LAMBDOID PROPHAGE"/>
    <property type="match status" value="1"/>
</dbReference>
<dbReference type="GO" id="GO:0003677">
    <property type="term" value="F:DNA binding"/>
    <property type="evidence" value="ECO:0007669"/>
    <property type="project" value="UniProtKB-KW"/>
</dbReference>
<dbReference type="InterPro" id="IPR036162">
    <property type="entry name" value="Resolvase-like_N_sf"/>
</dbReference>
<comment type="similarity">
    <text evidence="1">Belongs to the site-specific recombinase resolvase family.</text>
</comment>
<dbReference type="AlphaFoldDB" id="A0A541BP76"/>
<dbReference type="PROSITE" id="PS00397">
    <property type="entry name" value="RECOMBINASES_1"/>
    <property type="match status" value="1"/>
</dbReference>
<dbReference type="RefSeq" id="WP_142095964.1">
    <property type="nucleotide sequence ID" value="NZ_VIGH01000002.1"/>
</dbReference>
<evidence type="ECO:0000313" key="9">
    <source>
        <dbReference type="Proteomes" id="UP000316256"/>
    </source>
</evidence>
<dbReference type="SUPFAM" id="SSF53041">
    <property type="entry name" value="Resolvase-like"/>
    <property type="match status" value="1"/>
</dbReference>
<dbReference type="CDD" id="cd00569">
    <property type="entry name" value="HTH_Hin_like"/>
    <property type="match status" value="1"/>
</dbReference>
<dbReference type="GO" id="GO:0000150">
    <property type="term" value="F:DNA strand exchange activity"/>
    <property type="evidence" value="ECO:0007669"/>
    <property type="project" value="InterPro"/>
</dbReference>
<dbReference type="Pfam" id="PF00239">
    <property type="entry name" value="Resolvase"/>
    <property type="match status" value="1"/>
</dbReference>
<dbReference type="Gene3D" id="1.10.10.60">
    <property type="entry name" value="Homeodomain-like"/>
    <property type="match status" value="1"/>
</dbReference>
<dbReference type="SUPFAM" id="SSF46689">
    <property type="entry name" value="Homeodomain-like"/>
    <property type="match status" value="1"/>
</dbReference>
<evidence type="ECO:0000256" key="3">
    <source>
        <dbReference type="ARBA" id="ARBA00023125"/>
    </source>
</evidence>
<keyword evidence="9" id="KW-1185">Reference proteome</keyword>
<dbReference type="Pfam" id="PF02796">
    <property type="entry name" value="HTH_7"/>
    <property type="match status" value="1"/>
</dbReference>